<feature type="region of interest" description="Disordered" evidence="1">
    <location>
        <begin position="1"/>
        <end position="33"/>
    </location>
</feature>
<dbReference type="STRING" id="391626.OAN307_c19210"/>
<dbReference type="HOGENOM" id="CLU_2524267_0_0_5"/>
<evidence type="ECO:0000256" key="1">
    <source>
        <dbReference type="SAM" id="MobiDB-lite"/>
    </source>
</evidence>
<dbReference type="KEGG" id="oat:OAN307_c19210"/>
<evidence type="ECO:0000313" key="2">
    <source>
        <dbReference type="EMBL" id="AGI67570.1"/>
    </source>
</evidence>
<sequence>MVGLSRKCKSEAENGPKRSSTHFSHTAKQLPKSRHGRLCLICGSASQQSQNFSLGLVDLIVPLRLIVQVEITNGRPCTLAKREF</sequence>
<proteinExistence type="predicted"/>
<dbReference type="EMBL" id="CP003740">
    <property type="protein sequence ID" value="AGI67570.1"/>
    <property type="molecule type" value="Genomic_DNA"/>
</dbReference>
<keyword evidence="3" id="KW-1185">Reference proteome</keyword>
<name>M9RCN2_9RHOB</name>
<feature type="compositionally biased region" description="Polar residues" evidence="1">
    <location>
        <begin position="17"/>
        <end position="27"/>
    </location>
</feature>
<evidence type="ECO:0000313" key="3">
    <source>
        <dbReference type="Proteomes" id="UP000005307"/>
    </source>
</evidence>
<reference evidence="2 3" key="1">
    <citation type="journal article" date="2013" name="PLoS ONE">
        <title>Poles Apart: Arctic and Antarctic Octadecabacter strains Share High Genome Plasticity and a New Type of Xanthorhodopsin.</title>
        <authorList>
            <person name="Vollmers J."/>
            <person name="Voget S."/>
            <person name="Dietrich S."/>
            <person name="Gollnow K."/>
            <person name="Smits M."/>
            <person name="Meyer K."/>
            <person name="Brinkhoff T."/>
            <person name="Simon M."/>
            <person name="Daniel R."/>
        </authorList>
    </citation>
    <scope>NUCLEOTIDE SEQUENCE [LARGE SCALE GENOMIC DNA]</scope>
    <source>
        <strain evidence="2 3">307</strain>
    </source>
</reference>
<gene>
    <name evidence="2" type="ORF">OAN307_c19210</name>
</gene>
<dbReference type="AlphaFoldDB" id="M9RCN2"/>
<dbReference type="Proteomes" id="UP000005307">
    <property type="component" value="Chromosome"/>
</dbReference>
<accession>M9RCN2</accession>
<protein>
    <submittedName>
        <fullName evidence="2">Uncharacterized protein</fullName>
    </submittedName>
</protein>
<organism evidence="2 3">
    <name type="scientific">Octadecabacter antarcticus 307</name>
    <dbReference type="NCBI Taxonomy" id="391626"/>
    <lineage>
        <taxon>Bacteria</taxon>
        <taxon>Pseudomonadati</taxon>
        <taxon>Pseudomonadota</taxon>
        <taxon>Alphaproteobacteria</taxon>
        <taxon>Rhodobacterales</taxon>
        <taxon>Roseobacteraceae</taxon>
        <taxon>Octadecabacter</taxon>
    </lineage>
</organism>